<evidence type="ECO:0000313" key="2">
    <source>
        <dbReference type="Proteomes" id="UP000715781"/>
    </source>
</evidence>
<evidence type="ECO:0000313" key="1">
    <source>
        <dbReference type="EMBL" id="MBW4564466.1"/>
    </source>
</evidence>
<sequence>MSNNEDKQELLHTELVKYGVNYQKAAKAAQILADKKADELLTEEEITLTKEVCEAWLKQRQRLSLIERELG</sequence>
<dbReference type="Proteomes" id="UP000715781">
    <property type="component" value="Unassembled WGS sequence"/>
</dbReference>
<reference evidence="1" key="2">
    <citation type="journal article" date="2022" name="Microbiol. Resour. Announc.">
        <title>Metagenome Sequencing to Explore Phylogenomics of Terrestrial Cyanobacteria.</title>
        <authorList>
            <person name="Ward R.D."/>
            <person name="Stajich J.E."/>
            <person name="Johansen J.R."/>
            <person name="Huntemann M."/>
            <person name="Clum A."/>
            <person name="Foster B."/>
            <person name="Foster B."/>
            <person name="Roux S."/>
            <person name="Palaniappan K."/>
            <person name="Varghese N."/>
            <person name="Mukherjee S."/>
            <person name="Reddy T.B.K."/>
            <person name="Daum C."/>
            <person name="Copeland A."/>
            <person name="Chen I.A."/>
            <person name="Ivanova N.N."/>
            <person name="Kyrpides N.C."/>
            <person name="Shapiro N."/>
            <person name="Eloe-Fadrosh E.A."/>
            <person name="Pietrasiak N."/>
        </authorList>
    </citation>
    <scope>NUCLEOTIDE SEQUENCE</scope>
    <source>
        <strain evidence="1">JT2-VF2</strain>
    </source>
</reference>
<proteinExistence type="predicted"/>
<organism evidence="1 2">
    <name type="scientific">Mojavia pulchra JT2-VF2</name>
    <dbReference type="NCBI Taxonomy" id="287848"/>
    <lineage>
        <taxon>Bacteria</taxon>
        <taxon>Bacillati</taxon>
        <taxon>Cyanobacteriota</taxon>
        <taxon>Cyanophyceae</taxon>
        <taxon>Nostocales</taxon>
        <taxon>Nostocaceae</taxon>
    </lineage>
</organism>
<dbReference type="EMBL" id="JAHHHN010000022">
    <property type="protein sequence ID" value="MBW4564466.1"/>
    <property type="molecule type" value="Genomic_DNA"/>
</dbReference>
<protein>
    <submittedName>
        <fullName evidence="1">Uncharacterized protein</fullName>
    </submittedName>
</protein>
<gene>
    <name evidence="1" type="ORF">KME32_25685</name>
</gene>
<name>A0A951UIW0_9NOST</name>
<dbReference type="AlphaFoldDB" id="A0A951UIW0"/>
<comment type="caution">
    <text evidence="1">The sequence shown here is derived from an EMBL/GenBank/DDBJ whole genome shotgun (WGS) entry which is preliminary data.</text>
</comment>
<accession>A0A951UIW0</accession>
<reference evidence="1" key="1">
    <citation type="submission" date="2021-05" db="EMBL/GenBank/DDBJ databases">
        <authorList>
            <person name="Pietrasiak N."/>
            <person name="Ward R."/>
            <person name="Stajich J.E."/>
            <person name="Kurbessoian T."/>
        </authorList>
    </citation>
    <scope>NUCLEOTIDE SEQUENCE</scope>
    <source>
        <strain evidence="1">JT2-VF2</strain>
    </source>
</reference>